<keyword evidence="5 7" id="KW-1133">Transmembrane helix</keyword>
<comment type="subcellular location">
    <subcellularLocation>
        <location evidence="1">Membrane</location>
        <topology evidence="1">Multi-pass membrane protein</topology>
    </subcellularLocation>
</comment>
<evidence type="ECO:0000256" key="4">
    <source>
        <dbReference type="ARBA" id="ARBA00022692"/>
    </source>
</evidence>
<dbReference type="InterPro" id="IPR017475">
    <property type="entry name" value="EPS_sugar_tfrase"/>
</dbReference>
<evidence type="ECO:0000256" key="2">
    <source>
        <dbReference type="ARBA" id="ARBA00006464"/>
    </source>
</evidence>
<proteinExistence type="inferred from homology"/>
<organism evidence="9 10">
    <name type="scientific">Prochlorococcus marinus str. MIT 9401</name>
    <dbReference type="NCBI Taxonomy" id="167551"/>
    <lineage>
        <taxon>Bacteria</taxon>
        <taxon>Bacillati</taxon>
        <taxon>Cyanobacteriota</taxon>
        <taxon>Cyanophyceae</taxon>
        <taxon>Synechococcales</taxon>
        <taxon>Prochlorococcaceae</taxon>
        <taxon>Prochlorococcus</taxon>
    </lineage>
</organism>
<keyword evidence="4 7" id="KW-0812">Transmembrane</keyword>
<comment type="similarity">
    <text evidence="2">Belongs to the bacterial sugar transferase family.</text>
</comment>
<feature type="transmembrane region" description="Helical" evidence="7">
    <location>
        <begin position="39"/>
        <end position="60"/>
    </location>
</feature>
<dbReference type="RefSeq" id="WP_032518305.1">
    <property type="nucleotide sequence ID" value="NZ_JNAR01000002.1"/>
</dbReference>
<dbReference type="AlphaFoldDB" id="A0A0A2BCQ0"/>
<sequence length="456" mass="54052">MFNGFFKENSEDISKIQVLLDPLLFTFSFNYFYRNQFDALNQSILFSFFIFFLTYTLLSVGELYKSYRNKNLFQIFFTIFKIWIFFTLILFIFSKFFLINLVVNLFNWSLICLLILLINHVGVIFLLRFFRRKGRNSRNILFWGSSSHFENLTNELSQNKWIGLKIEVWFSKDELDPNETFLGIRPFGGIRELKEWLSQNQIDYIIFSEEDPQVIKELLNIFGNTSSPVSFLPPWDNFYINYKKYNLGSKTLLEIWGDNKSFLDLKFKRLFDIVFSILLLIFLSPVFIFVSLVLLFDKSGPIFYLQDRYGLNGEKFKMYKFRSLKVLDPGDLKGLRHVSENDDRVTDFGKIIRRWSIDELPQLLNVLKGEMSLVGPRPHAVEHNEYYRKILPGYMQRHSTKPGMTGLAQIKGYRGDIKHLDDMENRIKADLKYVESWSIYLDLKILLRTFISLKGI</sequence>
<dbReference type="Pfam" id="PF02397">
    <property type="entry name" value="Bac_transf"/>
    <property type="match status" value="1"/>
</dbReference>
<gene>
    <name evidence="9" type="ORF">EV01_0148</name>
</gene>
<dbReference type="PANTHER" id="PTHR30576">
    <property type="entry name" value="COLANIC BIOSYNTHESIS UDP-GLUCOSE LIPID CARRIER TRANSFERASE"/>
    <property type="match status" value="1"/>
</dbReference>
<dbReference type="GO" id="GO:0047360">
    <property type="term" value="F:undecaprenyl-phosphate galactose phosphotransferase activity"/>
    <property type="evidence" value="ECO:0007669"/>
    <property type="project" value="UniProtKB-EC"/>
</dbReference>
<dbReference type="InterPro" id="IPR003362">
    <property type="entry name" value="Bact_transf"/>
</dbReference>
<dbReference type="EMBL" id="JNAR01000002">
    <property type="protein sequence ID" value="KGG10520.1"/>
    <property type="molecule type" value="Genomic_DNA"/>
</dbReference>
<keyword evidence="6 7" id="KW-0472">Membrane</keyword>
<keyword evidence="3 9" id="KW-0808">Transferase</keyword>
<comment type="caution">
    <text evidence="9">The sequence shown here is derived from an EMBL/GenBank/DDBJ whole genome shotgun (WGS) entry which is preliminary data.</text>
</comment>
<dbReference type="PANTHER" id="PTHR30576:SF0">
    <property type="entry name" value="UNDECAPRENYL-PHOSPHATE N-ACETYLGALACTOSAMINYL 1-PHOSPHATE TRANSFERASE-RELATED"/>
    <property type="match status" value="1"/>
</dbReference>
<dbReference type="NCBIfam" id="TIGR03025">
    <property type="entry name" value="EPS_sugtrans"/>
    <property type="match status" value="1"/>
</dbReference>
<reference evidence="10" key="1">
    <citation type="journal article" date="2014" name="Sci. Data">
        <title>Genomes of diverse isolates of the marine cyanobacterium Prochlorococcus.</title>
        <authorList>
            <person name="Biller S."/>
            <person name="Berube P."/>
            <person name="Thompson J."/>
            <person name="Kelly L."/>
            <person name="Roggensack S."/>
            <person name="Awad L."/>
            <person name="Roache-Johnson K."/>
            <person name="Ding H."/>
            <person name="Giovannoni S.J."/>
            <person name="Moore L.R."/>
            <person name="Chisholm S.W."/>
        </authorList>
    </citation>
    <scope>NUCLEOTIDE SEQUENCE [LARGE SCALE GENOMIC DNA]</scope>
</reference>
<evidence type="ECO:0000256" key="5">
    <source>
        <dbReference type="ARBA" id="ARBA00022989"/>
    </source>
</evidence>
<dbReference type="Pfam" id="PF13727">
    <property type="entry name" value="CoA_binding_3"/>
    <property type="match status" value="1"/>
</dbReference>
<evidence type="ECO:0000256" key="7">
    <source>
        <dbReference type="SAM" id="Phobius"/>
    </source>
</evidence>
<feature type="domain" description="Bacterial sugar transferase" evidence="8">
    <location>
        <begin position="268"/>
        <end position="451"/>
    </location>
</feature>
<feature type="transmembrane region" description="Helical" evidence="7">
    <location>
        <begin position="72"/>
        <end position="93"/>
    </location>
</feature>
<name>A0A0A2BCQ0_PROMR</name>
<feature type="transmembrane region" description="Helical" evidence="7">
    <location>
        <begin position="105"/>
        <end position="130"/>
    </location>
</feature>
<evidence type="ECO:0000259" key="8">
    <source>
        <dbReference type="Pfam" id="PF02397"/>
    </source>
</evidence>
<evidence type="ECO:0000256" key="3">
    <source>
        <dbReference type="ARBA" id="ARBA00022679"/>
    </source>
</evidence>
<accession>A0A0A2BCQ0</accession>
<protein>
    <submittedName>
        <fullName evidence="9">Undecaprenyl-phosphate galactosephosphotransferase</fullName>
        <ecNumber evidence="9">2.7.8.6</ecNumber>
    </submittedName>
</protein>
<evidence type="ECO:0000313" key="10">
    <source>
        <dbReference type="Proteomes" id="UP000030481"/>
    </source>
</evidence>
<evidence type="ECO:0000313" key="9">
    <source>
        <dbReference type="EMBL" id="KGG10520.1"/>
    </source>
</evidence>
<evidence type="ECO:0000256" key="6">
    <source>
        <dbReference type="ARBA" id="ARBA00023136"/>
    </source>
</evidence>
<evidence type="ECO:0000256" key="1">
    <source>
        <dbReference type="ARBA" id="ARBA00004141"/>
    </source>
</evidence>
<feature type="transmembrane region" description="Helical" evidence="7">
    <location>
        <begin position="270"/>
        <end position="296"/>
    </location>
</feature>
<dbReference type="EC" id="2.7.8.6" evidence="9"/>
<dbReference type="GO" id="GO:0016020">
    <property type="term" value="C:membrane"/>
    <property type="evidence" value="ECO:0007669"/>
    <property type="project" value="UniProtKB-SubCell"/>
</dbReference>
<dbReference type="Proteomes" id="UP000030481">
    <property type="component" value="Unassembled WGS sequence"/>
</dbReference>